<evidence type="ECO:0000256" key="5">
    <source>
        <dbReference type="ARBA" id="ARBA00022598"/>
    </source>
</evidence>
<evidence type="ECO:0000256" key="1">
    <source>
        <dbReference type="ARBA" id="ARBA00004496"/>
    </source>
</evidence>
<evidence type="ECO:0000256" key="11">
    <source>
        <dbReference type="HAMAP-Rule" id="MF_00255"/>
    </source>
</evidence>
<keyword evidence="9 11" id="KW-0030">Aminoacyl-tRNA synthetase</keyword>
<dbReference type="InterPro" id="IPR006194">
    <property type="entry name" value="Gly-tRNA-synth_heterodimer"/>
</dbReference>
<dbReference type="Pfam" id="PF02092">
    <property type="entry name" value="tRNA_synt_2f"/>
    <property type="match status" value="1"/>
</dbReference>
<dbReference type="RefSeq" id="WP_229819661.1">
    <property type="nucleotide sequence ID" value="NZ_BMZM01000002.1"/>
</dbReference>
<evidence type="ECO:0000313" key="14">
    <source>
        <dbReference type="Proteomes" id="UP000604243"/>
    </source>
</evidence>
<comment type="subunit">
    <text evidence="3 11">Tetramer of two alpha and two beta subunits.</text>
</comment>
<dbReference type="InterPro" id="IPR015944">
    <property type="entry name" value="Gly-tRNA-synth_bsu"/>
</dbReference>
<comment type="caution">
    <text evidence="13">The sequence shown here is derived from an EMBL/GenBank/DDBJ whole genome shotgun (WGS) entry which is preliminary data.</text>
</comment>
<keyword evidence="7 11" id="KW-0067">ATP-binding</keyword>
<dbReference type="HAMAP" id="MF_00255">
    <property type="entry name" value="Gly_tRNA_synth_beta"/>
    <property type="match status" value="1"/>
</dbReference>
<proteinExistence type="inferred from homology"/>
<keyword evidence="8 11" id="KW-0648">Protein biosynthesis</keyword>
<comment type="subcellular location">
    <subcellularLocation>
        <location evidence="1 11">Cytoplasm</location>
    </subcellularLocation>
</comment>
<evidence type="ECO:0000256" key="6">
    <source>
        <dbReference type="ARBA" id="ARBA00022741"/>
    </source>
</evidence>
<dbReference type="InterPro" id="IPR008909">
    <property type="entry name" value="DALR_anticod-bd"/>
</dbReference>
<keyword evidence="4 11" id="KW-0963">Cytoplasm</keyword>
<dbReference type="NCBIfam" id="TIGR00211">
    <property type="entry name" value="glyS"/>
    <property type="match status" value="1"/>
</dbReference>
<dbReference type="PRINTS" id="PR01045">
    <property type="entry name" value="TRNASYNTHGB"/>
</dbReference>
<dbReference type="Pfam" id="PF05746">
    <property type="entry name" value="DALR_1"/>
    <property type="match status" value="1"/>
</dbReference>
<evidence type="ECO:0000256" key="9">
    <source>
        <dbReference type="ARBA" id="ARBA00023146"/>
    </source>
</evidence>
<evidence type="ECO:0000259" key="12">
    <source>
        <dbReference type="Pfam" id="PF05746"/>
    </source>
</evidence>
<protein>
    <recommendedName>
        <fullName evidence="11">Glycine--tRNA ligase beta subunit</fullName>
        <ecNumber evidence="11">6.1.1.14</ecNumber>
    </recommendedName>
    <alternativeName>
        <fullName evidence="11">Glycyl-tRNA synthetase beta subunit</fullName>
        <shortName evidence="11">GlyRS</shortName>
    </alternativeName>
</protein>
<evidence type="ECO:0000256" key="7">
    <source>
        <dbReference type="ARBA" id="ARBA00022840"/>
    </source>
</evidence>
<organism evidence="13 14">
    <name type="scientific">Kushneria pakistanensis</name>
    <dbReference type="NCBI Taxonomy" id="1508770"/>
    <lineage>
        <taxon>Bacteria</taxon>
        <taxon>Pseudomonadati</taxon>
        <taxon>Pseudomonadota</taxon>
        <taxon>Gammaproteobacteria</taxon>
        <taxon>Oceanospirillales</taxon>
        <taxon>Halomonadaceae</taxon>
        <taxon>Kushneria</taxon>
    </lineage>
</organism>
<evidence type="ECO:0000256" key="3">
    <source>
        <dbReference type="ARBA" id="ARBA00011209"/>
    </source>
</evidence>
<evidence type="ECO:0000256" key="2">
    <source>
        <dbReference type="ARBA" id="ARBA00008226"/>
    </source>
</evidence>
<reference evidence="14" key="1">
    <citation type="journal article" date="2019" name="Int. J. Syst. Evol. Microbiol.">
        <title>The Global Catalogue of Microorganisms (GCM) 10K type strain sequencing project: providing services to taxonomists for standard genome sequencing and annotation.</title>
        <authorList>
            <consortium name="The Broad Institute Genomics Platform"/>
            <consortium name="The Broad Institute Genome Sequencing Center for Infectious Disease"/>
            <person name="Wu L."/>
            <person name="Ma J."/>
        </authorList>
    </citation>
    <scope>NUCLEOTIDE SEQUENCE [LARGE SCALE GENOMIC DNA]</scope>
    <source>
        <strain evidence="14">KCTC 42082</strain>
    </source>
</reference>
<comment type="catalytic activity">
    <reaction evidence="10 11">
        <text>tRNA(Gly) + glycine + ATP = glycyl-tRNA(Gly) + AMP + diphosphate</text>
        <dbReference type="Rhea" id="RHEA:16013"/>
        <dbReference type="Rhea" id="RHEA-COMP:9664"/>
        <dbReference type="Rhea" id="RHEA-COMP:9683"/>
        <dbReference type="ChEBI" id="CHEBI:30616"/>
        <dbReference type="ChEBI" id="CHEBI:33019"/>
        <dbReference type="ChEBI" id="CHEBI:57305"/>
        <dbReference type="ChEBI" id="CHEBI:78442"/>
        <dbReference type="ChEBI" id="CHEBI:78522"/>
        <dbReference type="ChEBI" id="CHEBI:456215"/>
        <dbReference type="EC" id="6.1.1.14"/>
    </reaction>
</comment>
<dbReference type="SUPFAM" id="SSF109604">
    <property type="entry name" value="HD-domain/PDEase-like"/>
    <property type="match status" value="1"/>
</dbReference>
<dbReference type="PROSITE" id="PS50861">
    <property type="entry name" value="AA_TRNA_LIGASE_II_GLYAB"/>
    <property type="match status" value="1"/>
</dbReference>
<name>A0ABQ3FHV8_9GAMM</name>
<dbReference type="PANTHER" id="PTHR30075">
    <property type="entry name" value="GLYCYL-TRNA SYNTHETASE"/>
    <property type="match status" value="1"/>
</dbReference>
<evidence type="ECO:0000313" key="13">
    <source>
        <dbReference type="EMBL" id="GHC24133.1"/>
    </source>
</evidence>
<comment type="similarity">
    <text evidence="2 11">Belongs to the class-II aminoacyl-tRNA synthetase family.</text>
</comment>
<sequence length="704" mass="77134">MAFDNTSALDDMASTRTLLIELGCEELPPSALAELVDALALSVKNGLLDAGVQYGEVLPLATPRRLAVSITRLAEYQPDQEIERLGPAVAAAFDKEGNPTKAAQGFAGSLGLEVSALSRIETDKGERLGHRYTQPGEATTALLPGIVRRAVDGLPVPKRMRWGASRVEFSRPVHWLVMLYGSEVVPCELLGLESGRTTRGHRFHYNQSIELSHADEYLAKLESPGYVIADMVKRRSLIVEQIREQARALNATAVIEDALLDEVTGLVEWPVALTGRFDERFLEVPAECLISSMKANQKYFHLLDEQEKLIPAFITISNIESRDPRQVIEGNERVIRPRLADAAFFFETDRKRPLVARVEQLSGVVFQQQLGTIADKSERVGVLARAIAEQLGGSGDQAARAATLAKCDLVTEMVLEFPELQGIMGAYYARFDGEDEAVASAIYQQYLPRFAGDDIPDTVTGQALAIADRLDTLTGIFGIGQRPTGTRDPFALRRAAIGVLSIMVRAGLDLDLRELLTTAAGQHGSVNDVPTLVDEVQDYMLDRFRAWALEAGMSAETYLAVRARPITHPFDFERRLRAVHAFTHRDEAQALAAANKRVANILAKQQGDVPAAVDAAHLAEPAEKALHEAVMAKREETAPLIDERDYARALDALAELKAPVDDFFDQVMVMSDDEALRRNRLALLAGLQGLFLEVADIALLGQSS</sequence>
<feature type="domain" description="DALR anticodon binding" evidence="12">
    <location>
        <begin position="593"/>
        <end position="687"/>
    </location>
</feature>
<keyword evidence="5 11" id="KW-0436">Ligase</keyword>
<dbReference type="GO" id="GO:0016874">
    <property type="term" value="F:ligase activity"/>
    <property type="evidence" value="ECO:0007669"/>
    <property type="project" value="UniProtKB-KW"/>
</dbReference>
<evidence type="ECO:0000256" key="4">
    <source>
        <dbReference type="ARBA" id="ARBA00022490"/>
    </source>
</evidence>
<keyword evidence="14" id="KW-1185">Reference proteome</keyword>
<dbReference type="PANTHER" id="PTHR30075:SF2">
    <property type="entry name" value="GLYCINE--TRNA LIGASE, CHLOROPLASTIC_MITOCHONDRIAL 2"/>
    <property type="match status" value="1"/>
</dbReference>
<evidence type="ECO:0000256" key="8">
    <source>
        <dbReference type="ARBA" id="ARBA00022917"/>
    </source>
</evidence>
<evidence type="ECO:0000256" key="10">
    <source>
        <dbReference type="ARBA" id="ARBA00047937"/>
    </source>
</evidence>
<dbReference type="EMBL" id="BMZM01000002">
    <property type="protein sequence ID" value="GHC24133.1"/>
    <property type="molecule type" value="Genomic_DNA"/>
</dbReference>
<accession>A0ABQ3FHV8</accession>
<keyword evidence="6 11" id="KW-0547">Nucleotide-binding</keyword>
<gene>
    <name evidence="11 13" type="primary">glyS</name>
    <name evidence="13" type="ORF">GCM10010082_15750</name>
</gene>
<dbReference type="EC" id="6.1.1.14" evidence="11"/>
<dbReference type="Proteomes" id="UP000604243">
    <property type="component" value="Unassembled WGS sequence"/>
</dbReference>